<evidence type="ECO:0000256" key="4">
    <source>
        <dbReference type="ARBA" id="ARBA00022777"/>
    </source>
</evidence>
<dbReference type="GO" id="GO:0005524">
    <property type="term" value="F:ATP binding"/>
    <property type="evidence" value="ECO:0007669"/>
    <property type="project" value="UniProtKB-KW"/>
</dbReference>
<keyword evidence="2" id="KW-0808">Transferase</keyword>
<accession>A0A4P8YIQ1</accession>
<evidence type="ECO:0000256" key="3">
    <source>
        <dbReference type="ARBA" id="ARBA00022741"/>
    </source>
</evidence>
<dbReference type="Gene3D" id="3.40.980.20">
    <property type="entry name" value="Four-carbon acid sugar kinase, nucleotide binding domain"/>
    <property type="match status" value="1"/>
</dbReference>
<evidence type="ECO:0000313" key="10">
    <source>
        <dbReference type="Proteomes" id="UP000302163"/>
    </source>
</evidence>
<evidence type="ECO:0000259" key="8">
    <source>
        <dbReference type="Pfam" id="PF17042"/>
    </source>
</evidence>
<dbReference type="OrthoDB" id="191465at2"/>
<dbReference type="EMBL" id="CP040428">
    <property type="protein sequence ID" value="QCT19913.1"/>
    <property type="molecule type" value="Genomic_DNA"/>
</dbReference>
<evidence type="ECO:0000259" key="7">
    <source>
        <dbReference type="Pfam" id="PF07005"/>
    </source>
</evidence>
<feature type="domain" description="Four-carbon acid sugar kinase nucleotide binding" evidence="8">
    <location>
        <begin position="237"/>
        <end position="401"/>
    </location>
</feature>
<comment type="similarity">
    <text evidence="1">Belongs to the four-carbon acid sugar kinase family.</text>
</comment>
<evidence type="ECO:0000256" key="2">
    <source>
        <dbReference type="ARBA" id="ARBA00022679"/>
    </source>
</evidence>
<gene>
    <name evidence="9" type="ORF">FEM41_09755</name>
</gene>
<organism evidence="9 10">
    <name type="scientific">Jejubacter calystegiae</name>
    <dbReference type="NCBI Taxonomy" id="2579935"/>
    <lineage>
        <taxon>Bacteria</taxon>
        <taxon>Pseudomonadati</taxon>
        <taxon>Pseudomonadota</taxon>
        <taxon>Gammaproteobacteria</taxon>
        <taxon>Enterobacterales</taxon>
        <taxon>Enterobacteriaceae</taxon>
        <taxon>Jejubacter</taxon>
    </lineage>
</organism>
<evidence type="ECO:0000256" key="6">
    <source>
        <dbReference type="ARBA" id="ARBA00023277"/>
    </source>
</evidence>
<keyword evidence="3" id="KW-0547">Nucleotide-binding</keyword>
<keyword evidence="5" id="KW-0067">ATP-binding</keyword>
<dbReference type="RefSeq" id="WP_138095790.1">
    <property type="nucleotide sequence ID" value="NZ_CP040428.1"/>
</dbReference>
<dbReference type="NCBIfam" id="NF047819">
    <property type="entry name" value="ThrnKinDtnkGamma"/>
    <property type="match status" value="1"/>
</dbReference>
<dbReference type="Pfam" id="PF17042">
    <property type="entry name" value="NBD_C"/>
    <property type="match status" value="1"/>
</dbReference>
<dbReference type="Gene3D" id="3.40.50.10840">
    <property type="entry name" value="Putative sugar-binding, N-terminal domain"/>
    <property type="match status" value="1"/>
</dbReference>
<dbReference type="InterPro" id="IPR037051">
    <property type="entry name" value="4-carb_acid_sugar_kinase_N_sf"/>
</dbReference>
<reference evidence="9 10" key="1">
    <citation type="submission" date="2019-05" db="EMBL/GenBank/DDBJ databases">
        <title>Complete genome sequence of Izhakiella calystegiae KSNA2, an endophyte isolated from beach morning glory (Calystegia soldanella).</title>
        <authorList>
            <person name="Jiang L."/>
            <person name="Jeong J.C."/>
            <person name="Kim C.Y."/>
            <person name="Kim D.H."/>
            <person name="Kim S.W."/>
            <person name="Lee j."/>
        </authorList>
    </citation>
    <scope>NUCLEOTIDE SEQUENCE [LARGE SCALE GENOMIC DNA]</scope>
    <source>
        <strain evidence="9 10">KSNA2</strain>
    </source>
</reference>
<feature type="domain" description="Four-carbon acid sugar kinase N-terminal" evidence="7">
    <location>
        <begin position="10"/>
        <end position="224"/>
    </location>
</feature>
<protein>
    <submittedName>
        <fullName evidence="9">Four-carbon acid sugar kinase family protein</fullName>
    </submittedName>
</protein>
<name>A0A4P8YIQ1_9ENTR</name>
<keyword evidence="4 9" id="KW-0418">Kinase</keyword>
<dbReference type="InterPro" id="IPR031475">
    <property type="entry name" value="NBD_C"/>
</dbReference>
<evidence type="ECO:0000256" key="1">
    <source>
        <dbReference type="ARBA" id="ARBA00005715"/>
    </source>
</evidence>
<dbReference type="SUPFAM" id="SSF142764">
    <property type="entry name" value="YgbK-like"/>
    <property type="match status" value="1"/>
</dbReference>
<dbReference type="AlphaFoldDB" id="A0A4P8YIQ1"/>
<keyword evidence="10" id="KW-1185">Reference proteome</keyword>
<dbReference type="GO" id="GO:0016301">
    <property type="term" value="F:kinase activity"/>
    <property type="evidence" value="ECO:0007669"/>
    <property type="project" value="UniProtKB-KW"/>
</dbReference>
<evidence type="ECO:0000256" key="5">
    <source>
        <dbReference type="ARBA" id="ARBA00022840"/>
    </source>
</evidence>
<keyword evidence="6" id="KW-0119">Carbohydrate metabolism</keyword>
<dbReference type="Pfam" id="PF07005">
    <property type="entry name" value="SBD_N"/>
    <property type="match status" value="1"/>
</dbReference>
<dbReference type="InterPro" id="IPR010737">
    <property type="entry name" value="4-carb_acid_sugar_kinase_N"/>
</dbReference>
<evidence type="ECO:0000313" key="9">
    <source>
        <dbReference type="EMBL" id="QCT19913.1"/>
    </source>
</evidence>
<proteinExistence type="inferred from homology"/>
<dbReference type="Proteomes" id="UP000302163">
    <property type="component" value="Chromosome"/>
</dbReference>
<dbReference type="KEGG" id="izh:FEM41_09755"/>
<sequence>MDTKLTTPQIVVIADDFTGGNDAGVSLACTGLRVDVAFELPYHGNADVLVVNSDSRALAARHAASRIEALVHDCYSNPHQLLLKKIDSTLRGNPGAELEAMMLSTGKQLAIVAPAFPDAGRTTVQGQCLINGVPVTETEFASDPKTPVASADIGLLLQAQTTIPCQSMSLSQFSHRLNQYASDGPEIWVVDAQTDGCLDTIATQALAQKERPLLVGSAGICQALARQHVNTSPRCLLAMVGSMSEVAQRQIATVCRNARAESLVIDIENVLCGSPTHYLQQIINILSSGRHCIVHTCPDREARHRIPGLCARWQLTRPQLGEKVCHFLGTLTRQVLEAVTPDALYLSGGDVASAVAGALGARGFRITGCVAQCVPYGRFAGGLWQRPVMTKAGGFGDEATLLQVLNFIEER</sequence>
<dbReference type="InterPro" id="IPR042213">
    <property type="entry name" value="NBD_C_sf"/>
</dbReference>